<dbReference type="InterPro" id="IPR004606">
    <property type="entry name" value="Mop_domain"/>
</dbReference>
<dbReference type="PANTHER" id="PTHR30432:SF1">
    <property type="entry name" value="DNA-BINDING TRANSCRIPTIONAL DUAL REGULATOR MODE"/>
    <property type="match status" value="1"/>
</dbReference>
<protein>
    <submittedName>
        <fullName evidence="6">TOBE domain-containing protein</fullName>
    </submittedName>
</protein>
<dbReference type="SUPFAM" id="SSF50331">
    <property type="entry name" value="MOP-like"/>
    <property type="match status" value="1"/>
</dbReference>
<keyword evidence="3" id="KW-0175">Coiled coil</keyword>
<dbReference type="PROSITE" id="PS51866">
    <property type="entry name" value="MOP"/>
    <property type="match status" value="1"/>
</dbReference>
<sequence length="234" mass="24730">MTERGFEATLSIGDATVTAKDIELLRAIDRTGSLSAAAASLGRSYAHLQRRVVELESEIGSLTTRQRGGADGGGTALTDRAHQLCARFDRLHAELTGVTTVDESVFHGTVTVRSGQIGTVETDIGPIRALVPETERTPVRVGVRSDAVVLDTPDGAANENETSRRNSYDGKVSSVDTQDGIVRIGVSINGHELRALLTAESCTRLDLAVGDPVCASFKATAARAVTDRSTADNR</sequence>
<dbReference type="RefSeq" id="WP_250582364.1">
    <property type="nucleotide sequence ID" value="NZ_JAKRVX010000001.1"/>
</dbReference>
<reference evidence="6" key="2">
    <citation type="submission" date="2022-02" db="EMBL/GenBank/DDBJ databases">
        <authorList>
            <person name="Elcheninov A.G."/>
            <person name="Sorokin D.Y."/>
            <person name="Kublanov I.V."/>
        </authorList>
    </citation>
    <scope>NUCLEOTIDE SEQUENCE</scope>
    <source>
        <strain evidence="6">AArc-St2</strain>
    </source>
</reference>
<dbReference type="GO" id="GO:0003700">
    <property type="term" value="F:DNA-binding transcription factor activity"/>
    <property type="evidence" value="ECO:0007669"/>
    <property type="project" value="InterPro"/>
</dbReference>
<dbReference type="GO" id="GO:0015689">
    <property type="term" value="P:molybdate ion transport"/>
    <property type="evidence" value="ECO:0007669"/>
    <property type="project" value="InterPro"/>
</dbReference>
<comment type="subcellular location">
    <subcellularLocation>
        <location evidence="1">Cell membrane</location>
        <topology evidence="1">Peripheral membrane protein</topology>
    </subcellularLocation>
</comment>
<dbReference type="Pfam" id="PF03459">
    <property type="entry name" value="TOBE"/>
    <property type="match status" value="1"/>
</dbReference>
<keyword evidence="7" id="KW-1185">Reference proteome</keyword>
<feature type="coiled-coil region" evidence="3">
    <location>
        <begin position="38"/>
        <end position="65"/>
    </location>
</feature>
<feature type="region of interest" description="Disordered" evidence="4">
    <location>
        <begin position="152"/>
        <end position="172"/>
    </location>
</feature>
<dbReference type="PANTHER" id="PTHR30432">
    <property type="entry name" value="TRANSCRIPTIONAL REGULATOR MODE"/>
    <property type="match status" value="1"/>
</dbReference>
<evidence type="ECO:0000259" key="5">
    <source>
        <dbReference type="PROSITE" id="PS51866"/>
    </source>
</evidence>
<dbReference type="Pfam" id="PF00126">
    <property type="entry name" value="HTH_1"/>
    <property type="match status" value="1"/>
</dbReference>
<dbReference type="InterPro" id="IPR005116">
    <property type="entry name" value="Transp-assoc_OB_typ1"/>
</dbReference>
<dbReference type="InterPro" id="IPR008995">
    <property type="entry name" value="Mo/tungstate-bd_C_term_dom"/>
</dbReference>
<dbReference type="EMBL" id="JAKRVX010000001">
    <property type="protein sequence ID" value="MCL9815552.1"/>
    <property type="molecule type" value="Genomic_DNA"/>
</dbReference>
<dbReference type="Proteomes" id="UP001203207">
    <property type="component" value="Unassembled WGS sequence"/>
</dbReference>
<dbReference type="InterPro" id="IPR000847">
    <property type="entry name" value="LysR_HTH_N"/>
</dbReference>
<evidence type="ECO:0000256" key="4">
    <source>
        <dbReference type="SAM" id="MobiDB-lite"/>
    </source>
</evidence>
<accession>A0AAE3FTY6</accession>
<dbReference type="InterPro" id="IPR051815">
    <property type="entry name" value="Molybdate_resp_trans_reg"/>
</dbReference>
<proteinExistence type="predicted"/>
<evidence type="ECO:0000256" key="2">
    <source>
        <dbReference type="ARBA" id="ARBA00022505"/>
    </source>
</evidence>
<reference evidence="6" key="1">
    <citation type="journal article" date="2022" name="Syst. Appl. Microbiol.">
        <title>Natronocalculus amylovorans gen. nov., sp. nov., and Natranaeroarchaeum aerophilus sp. nov., dominant culturable amylolytic natronoarchaea from hypersaline soda lakes in southwestern Siberia.</title>
        <authorList>
            <person name="Sorokin D.Y."/>
            <person name="Elcheninov A.G."/>
            <person name="Khizhniak T.V."/>
            <person name="Koenen M."/>
            <person name="Bale N.J."/>
            <person name="Damste J.S.S."/>
            <person name="Kublanov I.V."/>
        </authorList>
    </citation>
    <scope>NUCLEOTIDE SEQUENCE</scope>
    <source>
        <strain evidence="6">AArc-St2</strain>
    </source>
</reference>
<evidence type="ECO:0000256" key="1">
    <source>
        <dbReference type="ARBA" id="ARBA00004202"/>
    </source>
</evidence>
<dbReference type="Gene3D" id="2.40.50.100">
    <property type="match status" value="1"/>
</dbReference>
<dbReference type="InterPro" id="IPR036388">
    <property type="entry name" value="WH-like_DNA-bd_sf"/>
</dbReference>
<evidence type="ECO:0000313" key="6">
    <source>
        <dbReference type="EMBL" id="MCL9815552.1"/>
    </source>
</evidence>
<keyword evidence="2" id="KW-0500">Molybdenum</keyword>
<name>A0AAE3FTY6_9EURY</name>
<gene>
    <name evidence="6" type="ORF">AArcSt2_01195</name>
</gene>
<dbReference type="Gene3D" id="1.10.10.10">
    <property type="entry name" value="Winged helix-like DNA-binding domain superfamily/Winged helix DNA-binding domain"/>
    <property type="match status" value="1"/>
</dbReference>
<dbReference type="SUPFAM" id="SSF46785">
    <property type="entry name" value="Winged helix' DNA-binding domain"/>
    <property type="match status" value="1"/>
</dbReference>
<dbReference type="InterPro" id="IPR036390">
    <property type="entry name" value="WH_DNA-bd_sf"/>
</dbReference>
<organism evidence="6 7">
    <name type="scientific">Natronocalculus amylovorans</name>
    <dbReference type="NCBI Taxonomy" id="2917812"/>
    <lineage>
        <taxon>Archaea</taxon>
        <taxon>Methanobacteriati</taxon>
        <taxon>Methanobacteriota</taxon>
        <taxon>Stenosarchaea group</taxon>
        <taxon>Halobacteria</taxon>
        <taxon>Halobacteriales</taxon>
        <taxon>Haloferacaceae</taxon>
        <taxon>Natronocalculus</taxon>
    </lineage>
</organism>
<evidence type="ECO:0000256" key="3">
    <source>
        <dbReference type="SAM" id="Coils"/>
    </source>
</evidence>
<evidence type="ECO:0000313" key="7">
    <source>
        <dbReference type="Proteomes" id="UP001203207"/>
    </source>
</evidence>
<dbReference type="GO" id="GO:0005886">
    <property type="term" value="C:plasma membrane"/>
    <property type="evidence" value="ECO:0007669"/>
    <property type="project" value="UniProtKB-SubCell"/>
</dbReference>
<comment type="caution">
    <text evidence="6">The sequence shown here is derived from an EMBL/GenBank/DDBJ whole genome shotgun (WGS) entry which is preliminary data.</text>
</comment>
<feature type="domain" description="Mop" evidence="5">
    <location>
        <begin position="161"/>
        <end position="226"/>
    </location>
</feature>
<dbReference type="AlphaFoldDB" id="A0AAE3FTY6"/>